<feature type="domain" description="Helix-hairpin-helix DNA-binding motif class 1" evidence="2">
    <location>
        <begin position="148"/>
        <end position="167"/>
    </location>
</feature>
<dbReference type="InterPro" id="IPR010994">
    <property type="entry name" value="RuvA_2-like"/>
</dbReference>
<name>A0A1F4S186_UNCSA</name>
<reference evidence="3 4" key="1">
    <citation type="journal article" date="2016" name="Nat. Commun.">
        <title>Thousands of microbial genomes shed light on interconnected biogeochemical processes in an aquifer system.</title>
        <authorList>
            <person name="Anantharaman K."/>
            <person name="Brown C.T."/>
            <person name="Hug L.A."/>
            <person name="Sharon I."/>
            <person name="Castelle C.J."/>
            <person name="Probst A.J."/>
            <person name="Thomas B.C."/>
            <person name="Singh A."/>
            <person name="Wilkins M.J."/>
            <person name="Karaoz U."/>
            <person name="Brodie E.L."/>
            <person name="Williams K.H."/>
            <person name="Hubbard S.S."/>
            <person name="Banfield J.F."/>
        </authorList>
    </citation>
    <scope>NUCLEOTIDE SEQUENCE [LARGE SCALE GENOMIC DNA]</scope>
</reference>
<evidence type="ECO:0000259" key="2">
    <source>
        <dbReference type="SMART" id="SM00278"/>
    </source>
</evidence>
<comment type="caution">
    <text evidence="3">The sequence shown here is derived from an EMBL/GenBank/DDBJ whole genome shotgun (WGS) entry which is preliminary data.</text>
</comment>
<dbReference type="Pfam" id="PF12836">
    <property type="entry name" value="HHH_3"/>
    <property type="match status" value="1"/>
</dbReference>
<evidence type="ECO:0000313" key="3">
    <source>
        <dbReference type="EMBL" id="OGC14170.1"/>
    </source>
</evidence>
<dbReference type="GO" id="GO:0015627">
    <property type="term" value="C:type II protein secretion system complex"/>
    <property type="evidence" value="ECO:0007669"/>
    <property type="project" value="TreeGrafter"/>
</dbReference>
<dbReference type="GO" id="GO:0006281">
    <property type="term" value="P:DNA repair"/>
    <property type="evidence" value="ECO:0007669"/>
    <property type="project" value="InterPro"/>
</dbReference>
<feature type="transmembrane region" description="Helical" evidence="1">
    <location>
        <begin position="9"/>
        <end position="27"/>
    </location>
</feature>
<dbReference type="PANTHER" id="PTHR21180">
    <property type="entry name" value="ENDONUCLEASE/EXONUCLEASE/PHOSPHATASE FAMILY DOMAIN-CONTAINING PROTEIN 1"/>
    <property type="match status" value="1"/>
</dbReference>
<sequence>MQLDSNQRLTIIGLIIAIIIGSGYYIYNHLFIPESPQNLIIDPPLTRKNGENSVFVHISGAVKREGVYKVKDSDKVCDVINLAGGTLPGADFSSINLAEKVEDGRKIVVPATDYRQQRTGQATDSSLQSTDNKTRVLNKVNLNLSSLQELESLPGIGAITAKKIVEARPFSKIDDLLKIPRFGKKKFDQLKDLVVI</sequence>
<keyword evidence="1" id="KW-1133">Transmembrane helix</keyword>
<dbReference type="Proteomes" id="UP000177905">
    <property type="component" value="Unassembled WGS sequence"/>
</dbReference>
<dbReference type="Gene3D" id="1.10.150.280">
    <property type="entry name" value="AF1531-like domain"/>
    <property type="match status" value="1"/>
</dbReference>
<dbReference type="InterPro" id="IPR051675">
    <property type="entry name" value="Endo/Exo/Phosphatase_dom_1"/>
</dbReference>
<dbReference type="GO" id="GO:0003677">
    <property type="term" value="F:DNA binding"/>
    <property type="evidence" value="ECO:0007669"/>
    <property type="project" value="InterPro"/>
</dbReference>
<accession>A0A1F4S186</accession>
<dbReference type="Gene3D" id="3.10.560.10">
    <property type="entry name" value="Outer membrane lipoprotein wza domain like"/>
    <property type="match status" value="1"/>
</dbReference>
<dbReference type="Pfam" id="PF10531">
    <property type="entry name" value="SLBB"/>
    <property type="match status" value="1"/>
</dbReference>
<dbReference type="GO" id="GO:0015628">
    <property type="term" value="P:protein secretion by the type II secretion system"/>
    <property type="evidence" value="ECO:0007669"/>
    <property type="project" value="TreeGrafter"/>
</dbReference>
<dbReference type="SUPFAM" id="SSF47781">
    <property type="entry name" value="RuvA domain 2-like"/>
    <property type="match status" value="1"/>
</dbReference>
<evidence type="ECO:0000313" key="4">
    <source>
        <dbReference type="Proteomes" id="UP000177905"/>
    </source>
</evidence>
<dbReference type="PANTHER" id="PTHR21180:SF32">
    <property type="entry name" value="ENDONUCLEASE_EXONUCLEASE_PHOSPHATASE FAMILY DOMAIN-CONTAINING PROTEIN 1"/>
    <property type="match status" value="1"/>
</dbReference>
<proteinExistence type="predicted"/>
<gene>
    <name evidence="3" type="ORF">A2290_00645</name>
</gene>
<dbReference type="SMART" id="SM00278">
    <property type="entry name" value="HhH1"/>
    <property type="match status" value="2"/>
</dbReference>
<dbReference type="AlphaFoldDB" id="A0A1F4S186"/>
<dbReference type="EMBL" id="MEUA01000040">
    <property type="protein sequence ID" value="OGC14170.1"/>
    <property type="molecule type" value="Genomic_DNA"/>
</dbReference>
<dbReference type="InterPro" id="IPR019554">
    <property type="entry name" value="Soluble_ligand-bd"/>
</dbReference>
<dbReference type="InterPro" id="IPR003583">
    <property type="entry name" value="Hlx-hairpin-Hlx_DNA-bd_motif"/>
</dbReference>
<feature type="domain" description="Helix-hairpin-helix DNA-binding motif class 1" evidence="2">
    <location>
        <begin position="174"/>
        <end position="193"/>
    </location>
</feature>
<protein>
    <recommendedName>
        <fullName evidence="2">Helix-hairpin-helix DNA-binding motif class 1 domain-containing protein</fullName>
    </recommendedName>
</protein>
<evidence type="ECO:0000256" key="1">
    <source>
        <dbReference type="SAM" id="Phobius"/>
    </source>
</evidence>
<keyword evidence="1" id="KW-0812">Transmembrane</keyword>
<keyword evidence="1" id="KW-0472">Membrane</keyword>
<organism evidence="3 4">
    <name type="scientific">candidate division WOR-1 bacterium RIFOXYB2_FULL_36_35</name>
    <dbReference type="NCBI Taxonomy" id="1802578"/>
    <lineage>
        <taxon>Bacteria</taxon>
        <taxon>Bacillati</taxon>
        <taxon>Saganbacteria</taxon>
    </lineage>
</organism>